<proteinExistence type="predicted"/>
<dbReference type="SUPFAM" id="SSF56436">
    <property type="entry name" value="C-type lectin-like"/>
    <property type="match status" value="1"/>
</dbReference>
<comment type="caution">
    <text evidence="1">The sequence shown here is derived from an EMBL/GenBank/DDBJ whole genome shotgun (WGS) entry which is preliminary data.</text>
</comment>
<dbReference type="Proteomes" id="UP000559282">
    <property type="component" value="Unassembled WGS sequence"/>
</dbReference>
<evidence type="ECO:0000313" key="1">
    <source>
        <dbReference type="EMBL" id="NWK08156.1"/>
    </source>
</evidence>
<evidence type="ECO:0000313" key="2">
    <source>
        <dbReference type="Proteomes" id="UP000559282"/>
    </source>
</evidence>
<feature type="non-terminal residue" evidence="1">
    <location>
        <position position="1"/>
    </location>
</feature>
<dbReference type="AlphaFoldDB" id="A0A7K4NYN4"/>
<protein>
    <submittedName>
        <fullName evidence="1">Ergothioneine biosynthesis protein EgtB</fullName>
    </submittedName>
</protein>
<sequence>EFSGYPGFKTGFSEYNDKWFANQKVLRGGSFGTPAISIRGSYRNFFRLDERWLFAGFRCAEVV</sequence>
<reference evidence="1 2" key="1">
    <citation type="journal article" date="2019" name="Environ. Microbiol.">
        <title>Genomics insights into ecotype formation of ammonia-oxidizing archaea in the deep ocean.</title>
        <authorList>
            <person name="Wang Y."/>
            <person name="Huang J.M."/>
            <person name="Cui G.J."/>
            <person name="Nunoura T."/>
            <person name="Takaki Y."/>
            <person name="Li W.L."/>
            <person name="Li J."/>
            <person name="Gao Z.M."/>
            <person name="Takai K."/>
            <person name="Zhang A.Q."/>
            <person name="Stepanauskas R."/>
        </authorList>
    </citation>
    <scope>NUCLEOTIDE SEQUENCE [LARGE SCALE GENOMIC DNA]</scope>
    <source>
        <strain evidence="1 2">T1C4</strain>
    </source>
</reference>
<gene>
    <name evidence="1" type="ORF">HX847_07120</name>
</gene>
<dbReference type="EMBL" id="JACATF010000041">
    <property type="protein sequence ID" value="NWK08156.1"/>
    <property type="molecule type" value="Genomic_DNA"/>
</dbReference>
<organism evidence="1 2">
    <name type="scientific">Marine Group I thaumarchaeote</name>
    <dbReference type="NCBI Taxonomy" id="2511932"/>
    <lineage>
        <taxon>Archaea</taxon>
        <taxon>Nitrososphaerota</taxon>
        <taxon>Marine Group I</taxon>
    </lineage>
</organism>
<dbReference type="InterPro" id="IPR042095">
    <property type="entry name" value="SUMF_sf"/>
</dbReference>
<accession>A0A7K4NYN4</accession>
<dbReference type="Gene3D" id="3.90.1580.10">
    <property type="entry name" value="paralog of FGE (formylglycine-generating enzyme)"/>
    <property type="match status" value="1"/>
</dbReference>
<name>A0A7K4NYN4_9ARCH</name>
<dbReference type="InterPro" id="IPR016187">
    <property type="entry name" value="CTDL_fold"/>
</dbReference>